<name>A0A2T3QP28_PHODM</name>
<sequence length="604" mass="70047">MFQCFLKNCRWLVAFWGCLTVFIALGFSSFLHNDNGQSYSLLQQCYLIFTQYGWFGLICLAFNLVLLPLGILPTHYFKVIIAIVFSILLLILNVDLVVFEQYKFHINALLIKMFFNAGNEVFDISWVSWLFFIGLYCFYLIGLGFVFWLSKRVLESKLKWILMISWFISLLLSQGIHAYSNALYSMEFSQFNNKWPLYYPLTAREFLYKNNIVNRNKAEKNRIQVHSLQATNILYPLHSVQIDSDIKKPNVLFIMIDAWRFSDATKSVMPNVSQFAQKTYRFQEHRSGGNSTQAGMFSLFYSLPPTYWDSFYASQTSPIFMNKIIESGYQTEILGSATLNSPPLGRTIFKEVKQLRLHTPGKNAVERDAQITQDFLTFLKNKRNDQPYFGFLFYDAAHASDFSADSSKFEPYVQRVDHALLNNNFDASLYHNRYKNSLVYIDKLIAQVLAKVNLKDTVIVITSDHGQEFNDNKQNYWGHSSNYSDVQIHVPLYVYLPEHNGQVINYRTNHYDIMPTLMSEIFHSPTSTSDYSVGYNLFDPKPRDWFIAGSYYNYAIVGPDAMLVTYPGGGYQSLDNHLKPINGSRIPIDVIKKQVDLMAKYYKH</sequence>
<gene>
    <name evidence="3" type="primary">yejM_1</name>
    <name evidence="3" type="ORF">NCTC11647_01504</name>
</gene>
<reference evidence="3 4" key="1">
    <citation type="submission" date="2018-06" db="EMBL/GenBank/DDBJ databases">
        <authorList>
            <consortium name="Pathogen Informatics"/>
            <person name="Doyle S."/>
        </authorList>
    </citation>
    <scope>NUCLEOTIDE SEQUENCE [LARGE SCALE GENOMIC DNA]</scope>
    <source>
        <strain evidence="3 4">NCTC11647</strain>
    </source>
</reference>
<dbReference type="PANTHER" id="PTHR43751:SF3">
    <property type="entry name" value="SULFATASE N-TERMINAL DOMAIN-CONTAINING PROTEIN"/>
    <property type="match status" value="1"/>
</dbReference>
<dbReference type="EMBL" id="UATL01000001">
    <property type="protein sequence ID" value="SPY28414.1"/>
    <property type="molecule type" value="Genomic_DNA"/>
</dbReference>
<dbReference type="InterPro" id="IPR012159">
    <property type="entry name" value="YejM-like"/>
</dbReference>
<feature type="domain" description="Sulfatase N-terminal" evidence="1">
    <location>
        <begin position="249"/>
        <end position="519"/>
    </location>
</feature>
<dbReference type="InterPro" id="IPR052701">
    <property type="entry name" value="GAG_Ulvan_Degrading_Sulfatases"/>
</dbReference>
<evidence type="ECO:0000313" key="3">
    <source>
        <dbReference type="EMBL" id="SPY28414.1"/>
    </source>
</evidence>
<feature type="domain" description="Inner membrane protein YejM N-terminal" evidence="2">
    <location>
        <begin position="15"/>
        <end position="241"/>
    </location>
</feature>
<dbReference type="InterPro" id="IPR017850">
    <property type="entry name" value="Alkaline_phosphatase_core_sf"/>
</dbReference>
<dbReference type="PIRSF" id="PIRSF004950">
    <property type="entry name" value="Mmb_sulf_HI0842"/>
    <property type="match status" value="1"/>
</dbReference>
<proteinExistence type="predicted"/>
<evidence type="ECO:0000259" key="1">
    <source>
        <dbReference type="Pfam" id="PF00884"/>
    </source>
</evidence>
<evidence type="ECO:0000259" key="2">
    <source>
        <dbReference type="Pfam" id="PF11893"/>
    </source>
</evidence>
<dbReference type="SUPFAM" id="SSF53649">
    <property type="entry name" value="Alkaline phosphatase-like"/>
    <property type="match status" value="1"/>
</dbReference>
<dbReference type="Pfam" id="PF11893">
    <property type="entry name" value="DUF3413"/>
    <property type="match status" value="1"/>
</dbReference>
<dbReference type="OrthoDB" id="236686at2"/>
<protein>
    <submittedName>
        <fullName evidence="3">Inner membrane protein yejM</fullName>
    </submittedName>
</protein>
<dbReference type="AlphaFoldDB" id="A0A2T3QP28"/>
<dbReference type="InterPro" id="IPR024588">
    <property type="entry name" value="YejM_N"/>
</dbReference>
<organism evidence="3 4">
    <name type="scientific">Photobacterium damselae</name>
    <dbReference type="NCBI Taxonomy" id="38293"/>
    <lineage>
        <taxon>Bacteria</taxon>
        <taxon>Pseudomonadati</taxon>
        <taxon>Pseudomonadota</taxon>
        <taxon>Gammaproteobacteria</taxon>
        <taxon>Vibrionales</taxon>
        <taxon>Vibrionaceae</taxon>
        <taxon>Photobacterium</taxon>
    </lineage>
</organism>
<dbReference type="InterPro" id="IPR000917">
    <property type="entry name" value="Sulfatase_N"/>
</dbReference>
<dbReference type="Proteomes" id="UP000251647">
    <property type="component" value="Unassembled WGS sequence"/>
</dbReference>
<evidence type="ECO:0000313" key="4">
    <source>
        <dbReference type="Proteomes" id="UP000251647"/>
    </source>
</evidence>
<dbReference type="Gene3D" id="3.40.720.10">
    <property type="entry name" value="Alkaline Phosphatase, subunit A"/>
    <property type="match status" value="1"/>
</dbReference>
<dbReference type="Pfam" id="PF00884">
    <property type="entry name" value="Sulfatase"/>
    <property type="match status" value="1"/>
</dbReference>
<accession>A0A2T3QP28</accession>
<dbReference type="PANTHER" id="PTHR43751">
    <property type="entry name" value="SULFATASE"/>
    <property type="match status" value="1"/>
</dbReference>
<dbReference type="CDD" id="cd16148">
    <property type="entry name" value="sulfatase_like"/>
    <property type="match status" value="1"/>
</dbReference>
<dbReference type="RefSeq" id="WP_005299007.1">
    <property type="nucleotide sequence ID" value="NZ_JADQAO010000001.1"/>
</dbReference>